<accession>A0A8T2P6I7</accession>
<dbReference type="AlphaFoldDB" id="A0A8T2P6I7"/>
<dbReference type="Proteomes" id="UP000824540">
    <property type="component" value="Unassembled WGS sequence"/>
</dbReference>
<proteinExistence type="predicted"/>
<evidence type="ECO:0000313" key="2">
    <source>
        <dbReference type="EMBL" id="KAG9346891.1"/>
    </source>
</evidence>
<feature type="region of interest" description="Disordered" evidence="1">
    <location>
        <begin position="1"/>
        <end position="30"/>
    </location>
</feature>
<feature type="region of interest" description="Disordered" evidence="1">
    <location>
        <begin position="42"/>
        <end position="62"/>
    </location>
</feature>
<feature type="compositionally biased region" description="Basic and acidic residues" evidence="1">
    <location>
        <begin position="49"/>
        <end position="62"/>
    </location>
</feature>
<dbReference type="EMBL" id="JAFBMS010000014">
    <property type="protein sequence ID" value="KAG9346891.1"/>
    <property type="molecule type" value="Genomic_DNA"/>
</dbReference>
<gene>
    <name evidence="2" type="ORF">JZ751_005818</name>
</gene>
<protein>
    <submittedName>
        <fullName evidence="2">Uncharacterized protein</fullName>
    </submittedName>
</protein>
<comment type="caution">
    <text evidence="2">The sequence shown here is derived from an EMBL/GenBank/DDBJ whole genome shotgun (WGS) entry which is preliminary data.</text>
</comment>
<evidence type="ECO:0000256" key="1">
    <source>
        <dbReference type="SAM" id="MobiDB-lite"/>
    </source>
</evidence>
<sequence length="62" mass="6281">MGRGAGGLVKPDPAPEVAVLGGPSRGATQSDAVRQGRAMLAGAQQVHCGHTDVRNRDSSEIS</sequence>
<organism evidence="2 3">
    <name type="scientific">Albula glossodonta</name>
    <name type="common">roundjaw bonefish</name>
    <dbReference type="NCBI Taxonomy" id="121402"/>
    <lineage>
        <taxon>Eukaryota</taxon>
        <taxon>Metazoa</taxon>
        <taxon>Chordata</taxon>
        <taxon>Craniata</taxon>
        <taxon>Vertebrata</taxon>
        <taxon>Euteleostomi</taxon>
        <taxon>Actinopterygii</taxon>
        <taxon>Neopterygii</taxon>
        <taxon>Teleostei</taxon>
        <taxon>Albuliformes</taxon>
        <taxon>Albulidae</taxon>
        <taxon>Albula</taxon>
    </lineage>
</organism>
<keyword evidence="3" id="KW-1185">Reference proteome</keyword>
<name>A0A8T2P6I7_9TELE</name>
<reference evidence="2" key="1">
    <citation type="thesis" date="2021" institute="BYU ScholarsArchive" country="Provo, UT, USA">
        <title>Applications of and Algorithms for Genome Assembly and Genomic Analyses with an Emphasis on Marine Teleosts.</title>
        <authorList>
            <person name="Pickett B.D."/>
        </authorList>
    </citation>
    <scope>NUCLEOTIDE SEQUENCE</scope>
    <source>
        <strain evidence="2">HI-2016</strain>
    </source>
</reference>
<evidence type="ECO:0000313" key="3">
    <source>
        <dbReference type="Proteomes" id="UP000824540"/>
    </source>
</evidence>